<gene>
    <name evidence="2" type="ORF">PBY51_018878</name>
</gene>
<dbReference type="AlphaFoldDB" id="A0AAN7Y9B5"/>
<dbReference type="PANTHER" id="PTHR36869:SF1">
    <property type="entry name" value="CHROMOSOME 16 OPEN READING FRAME 46"/>
    <property type="match status" value="1"/>
</dbReference>
<keyword evidence="3" id="KW-1185">Reference proteome</keyword>
<sequence length="360" mass="40513">MSTIKEVDTTSVNGSDKDLSTQGEAVGEQTPERRHADALLDLSEEFFMNELEPHEYHCYSGWEEAVHGWARVAPLSCILLNQKSYKKPKHKEAETPTPLYVDPTNPKEDSSARIAEQRCESEEGLHNSIKKSMSLNLHTHQPTGYWINTAASALQKDASDWPVPNAMQDTMSNFLHKEMTEKEGRRRETPMQHHHLPSKHPENRHTKPQKHRQRPNNMVVPIKNFTFLPPIISPHLNSPKVSGRTCSCKKAPEGEITEENFSMFDKRSGTSRSRMDRVANPELPANSAALTSKYRTCQHKPHLFSAVSVSIPRRYQVPVSSKPDTAHRTSYSMGKSLTKALHPGTAGAQAHMHTGKTVCM</sequence>
<evidence type="ECO:0000256" key="1">
    <source>
        <dbReference type="SAM" id="MobiDB-lite"/>
    </source>
</evidence>
<reference evidence="2 3" key="1">
    <citation type="journal article" date="2023" name="Genes (Basel)">
        <title>Chromosome-Level Genome Assembly and Circadian Gene Repertoire of the Patagonia Blennie Eleginops maclovinus-The Closest Ancestral Proxy of Antarctic Cryonotothenioids.</title>
        <authorList>
            <person name="Cheng C.C."/>
            <person name="Rivera-Colon A.G."/>
            <person name="Minhas B.F."/>
            <person name="Wilson L."/>
            <person name="Rayamajhi N."/>
            <person name="Vargas-Chacoff L."/>
            <person name="Catchen J.M."/>
        </authorList>
    </citation>
    <scope>NUCLEOTIDE SEQUENCE [LARGE SCALE GENOMIC DNA]</scope>
    <source>
        <strain evidence="2">JMC-PN-2008</strain>
    </source>
</reference>
<evidence type="ECO:0000313" key="2">
    <source>
        <dbReference type="EMBL" id="KAK5873876.1"/>
    </source>
</evidence>
<feature type="region of interest" description="Disordered" evidence="1">
    <location>
        <begin position="89"/>
        <end position="108"/>
    </location>
</feature>
<comment type="caution">
    <text evidence="2">The sequence shown here is derived from an EMBL/GenBank/DDBJ whole genome shotgun (WGS) entry which is preliminary data.</text>
</comment>
<feature type="compositionally biased region" description="Basic and acidic residues" evidence="1">
    <location>
        <begin position="180"/>
        <end position="191"/>
    </location>
</feature>
<dbReference type="EMBL" id="JAUZQC010000003">
    <property type="protein sequence ID" value="KAK5873876.1"/>
    <property type="molecule type" value="Genomic_DNA"/>
</dbReference>
<dbReference type="Pfam" id="PF15032">
    <property type="entry name" value="DUF4529"/>
    <property type="match status" value="1"/>
</dbReference>
<accession>A0AAN7Y9B5</accession>
<evidence type="ECO:0000313" key="3">
    <source>
        <dbReference type="Proteomes" id="UP001346869"/>
    </source>
</evidence>
<feature type="region of interest" description="Disordered" evidence="1">
    <location>
        <begin position="180"/>
        <end position="216"/>
    </location>
</feature>
<reference evidence="2 3" key="2">
    <citation type="journal article" date="2023" name="Mol. Biol. Evol.">
        <title>Genomics of Secondarily Temperate Adaptation in the Only Non-Antarctic Icefish.</title>
        <authorList>
            <person name="Rivera-Colon A.G."/>
            <person name="Rayamajhi N."/>
            <person name="Minhas B.F."/>
            <person name="Madrigal G."/>
            <person name="Bilyk K.T."/>
            <person name="Yoon V."/>
            <person name="Hune M."/>
            <person name="Gregory S."/>
            <person name="Cheng C.H.C."/>
            <person name="Catchen J.M."/>
        </authorList>
    </citation>
    <scope>NUCLEOTIDE SEQUENCE [LARGE SCALE GENOMIC DNA]</scope>
    <source>
        <strain evidence="2">JMC-PN-2008</strain>
    </source>
</reference>
<organism evidence="2 3">
    <name type="scientific">Eleginops maclovinus</name>
    <name type="common">Patagonian blennie</name>
    <name type="synonym">Eleginus maclovinus</name>
    <dbReference type="NCBI Taxonomy" id="56733"/>
    <lineage>
        <taxon>Eukaryota</taxon>
        <taxon>Metazoa</taxon>
        <taxon>Chordata</taxon>
        <taxon>Craniata</taxon>
        <taxon>Vertebrata</taxon>
        <taxon>Euteleostomi</taxon>
        <taxon>Actinopterygii</taxon>
        <taxon>Neopterygii</taxon>
        <taxon>Teleostei</taxon>
        <taxon>Neoteleostei</taxon>
        <taxon>Acanthomorphata</taxon>
        <taxon>Eupercaria</taxon>
        <taxon>Perciformes</taxon>
        <taxon>Notothenioidei</taxon>
        <taxon>Eleginopidae</taxon>
        <taxon>Eleginops</taxon>
    </lineage>
</organism>
<dbReference type="InterPro" id="IPR027836">
    <property type="entry name" value="DUF4529"/>
</dbReference>
<protein>
    <submittedName>
        <fullName evidence="2">Uncharacterized protein</fullName>
    </submittedName>
</protein>
<name>A0AAN7Y9B5_ELEMC</name>
<dbReference type="PANTHER" id="PTHR36869">
    <property type="entry name" value="CHROMOSOME 16 OPEN READING FRAME 46"/>
    <property type="match status" value="1"/>
</dbReference>
<dbReference type="Proteomes" id="UP001346869">
    <property type="component" value="Unassembled WGS sequence"/>
</dbReference>
<proteinExistence type="predicted"/>
<feature type="region of interest" description="Disordered" evidence="1">
    <location>
        <begin position="1"/>
        <end position="33"/>
    </location>
</feature>